<dbReference type="AlphaFoldDB" id="A0A2N9L3V3"/>
<evidence type="ECO:0000313" key="7">
    <source>
        <dbReference type="Proteomes" id="UP000239735"/>
    </source>
</evidence>
<dbReference type="GO" id="GO:0003677">
    <property type="term" value="F:DNA binding"/>
    <property type="evidence" value="ECO:0007669"/>
    <property type="project" value="InterPro"/>
</dbReference>
<dbReference type="PANTHER" id="PTHR10429">
    <property type="entry name" value="DNA-3-METHYLADENINE GLYCOSYLASE"/>
    <property type="match status" value="1"/>
</dbReference>
<keyword evidence="4 5" id="KW-0234">DNA repair</keyword>
<dbReference type="EMBL" id="OKRB01000021">
    <property type="protein sequence ID" value="SPE17901.1"/>
    <property type="molecule type" value="Genomic_DNA"/>
</dbReference>
<dbReference type="InterPro" id="IPR011034">
    <property type="entry name" value="Formyl_transferase-like_C_sf"/>
</dbReference>
<dbReference type="InterPro" id="IPR036995">
    <property type="entry name" value="MPG_sf"/>
</dbReference>
<dbReference type="CDD" id="cd00540">
    <property type="entry name" value="AAG"/>
    <property type="match status" value="1"/>
</dbReference>
<evidence type="ECO:0000256" key="3">
    <source>
        <dbReference type="ARBA" id="ARBA00022801"/>
    </source>
</evidence>
<dbReference type="InterPro" id="IPR003180">
    <property type="entry name" value="MPG"/>
</dbReference>
<accession>A0A2N9L3V3</accession>
<dbReference type="EC" id="3.2.2.-" evidence="5"/>
<dbReference type="NCBIfam" id="TIGR00567">
    <property type="entry name" value="3mg"/>
    <property type="match status" value="1"/>
</dbReference>
<reference evidence="7" key="1">
    <citation type="submission" date="2018-02" db="EMBL/GenBank/DDBJ databases">
        <authorList>
            <person name="Hausmann B."/>
        </authorList>
    </citation>
    <scope>NUCLEOTIDE SEQUENCE [LARGE SCALE GENOMIC DNA]</scope>
    <source>
        <strain evidence="7">Peat soil MAG SbA5</strain>
    </source>
</reference>
<dbReference type="HAMAP" id="MF_00527">
    <property type="entry name" value="3MGH"/>
    <property type="match status" value="1"/>
</dbReference>
<evidence type="ECO:0000313" key="6">
    <source>
        <dbReference type="EMBL" id="SPE17901.1"/>
    </source>
</evidence>
<dbReference type="GO" id="GO:0003905">
    <property type="term" value="F:alkylbase DNA N-glycosylase activity"/>
    <property type="evidence" value="ECO:0007669"/>
    <property type="project" value="InterPro"/>
</dbReference>
<dbReference type="OrthoDB" id="9794313at2"/>
<sequence>MGHSAGANILSELKKMPGRLLERAFFEAPVVRVAPRLLGKLLVNRTRAGLISGRIVEVEAYLGPHNETADPAAHSHRGPTPRNRVLFGPAGHAYVYSIYGQYYCMNITCEMEGQAGSILLRALEPVAGLEQMARNRGLRALPPISFDAASQKGWRNHAIQSATACWNGDGGSQPPRRESRARQEWRSLCELTGGPGRLCQALNLVREKHNGLDLLDPESPLQVRDDGRRARRVLVTRRIGISHAVDLPLRFAVPGHPCVSGARSLTGKCIFLRAETVRRMKLSPSRSTQQKEFQS</sequence>
<evidence type="ECO:0000256" key="1">
    <source>
        <dbReference type="ARBA" id="ARBA00009232"/>
    </source>
</evidence>
<evidence type="ECO:0000256" key="5">
    <source>
        <dbReference type="HAMAP-Rule" id="MF_00527"/>
    </source>
</evidence>
<keyword evidence="2 5" id="KW-0227">DNA damage</keyword>
<gene>
    <name evidence="6" type="ORF">SBA5_1170003</name>
</gene>
<keyword evidence="3 5" id="KW-0378">Hydrolase</keyword>
<dbReference type="PANTHER" id="PTHR10429:SF0">
    <property type="entry name" value="DNA-3-METHYLADENINE GLYCOSYLASE"/>
    <property type="match status" value="1"/>
</dbReference>
<protein>
    <recommendedName>
        <fullName evidence="5">Putative 3-methyladenine DNA glycosylase</fullName>
        <ecNumber evidence="5">3.2.2.-</ecNumber>
    </recommendedName>
</protein>
<dbReference type="GO" id="GO:0006284">
    <property type="term" value="P:base-excision repair"/>
    <property type="evidence" value="ECO:0007669"/>
    <property type="project" value="InterPro"/>
</dbReference>
<proteinExistence type="inferred from homology"/>
<name>A0A2N9L3V3_9BACT</name>
<evidence type="ECO:0000256" key="2">
    <source>
        <dbReference type="ARBA" id="ARBA00022763"/>
    </source>
</evidence>
<dbReference type="Gene3D" id="3.10.300.10">
    <property type="entry name" value="Methylpurine-DNA glycosylase (MPG)"/>
    <property type="match status" value="1"/>
</dbReference>
<organism evidence="6 7">
    <name type="scientific">Candidatus Sulfuritelmatomonas gaucii</name>
    <dbReference type="NCBI Taxonomy" id="2043161"/>
    <lineage>
        <taxon>Bacteria</taxon>
        <taxon>Pseudomonadati</taxon>
        <taxon>Acidobacteriota</taxon>
        <taxon>Terriglobia</taxon>
        <taxon>Terriglobales</taxon>
        <taxon>Acidobacteriaceae</taxon>
        <taxon>Candidatus Sulfuritelmatomonas</taxon>
    </lineage>
</organism>
<dbReference type="Proteomes" id="UP000239735">
    <property type="component" value="Unassembled WGS sequence"/>
</dbReference>
<keyword evidence="6" id="KW-0326">Glycosidase</keyword>
<dbReference type="Pfam" id="PF02245">
    <property type="entry name" value="Pur_DNA_glyco"/>
    <property type="match status" value="1"/>
</dbReference>
<comment type="similarity">
    <text evidence="1 5">Belongs to the DNA glycosylase MPG family.</text>
</comment>
<evidence type="ECO:0000256" key="4">
    <source>
        <dbReference type="ARBA" id="ARBA00023204"/>
    </source>
</evidence>
<dbReference type="SUPFAM" id="SSF50486">
    <property type="entry name" value="FMT C-terminal domain-like"/>
    <property type="match status" value="1"/>
</dbReference>